<dbReference type="EMBL" id="CP147247">
    <property type="protein sequence ID" value="WYJ89701.1"/>
    <property type="molecule type" value="Genomic_DNA"/>
</dbReference>
<dbReference type="AlphaFoldDB" id="A0AAQ3VSZ0"/>
<dbReference type="InterPro" id="IPR016977">
    <property type="entry name" value="ComGF"/>
</dbReference>
<dbReference type="Pfam" id="PF15980">
    <property type="entry name" value="ComGF"/>
    <property type="match status" value="1"/>
</dbReference>
<dbReference type="RefSeq" id="WP_339102016.1">
    <property type="nucleotide sequence ID" value="NZ_CP147247.1"/>
</dbReference>
<keyword evidence="3" id="KW-1185">Reference proteome</keyword>
<keyword evidence="1" id="KW-0812">Transmembrane</keyword>
<dbReference type="Proteomes" id="UP000195141">
    <property type="component" value="Chromosome"/>
</dbReference>
<reference evidence="2" key="2">
    <citation type="submission" date="2024-03" db="EMBL/GenBank/DDBJ databases">
        <title>The Genome Sequence of Enterococcus sp. DIV0242b.</title>
        <authorList>
            <consortium name="The Broad Institute Genomics Platform"/>
            <consortium name="The Broad Institute Microbial Omics Core"/>
            <consortium name="The Broad Institute Genomic Center for Infectious Diseases"/>
            <person name="Earl A."/>
            <person name="Manson A."/>
            <person name="Gilmore M."/>
            <person name="Schwartman J."/>
            <person name="Shea T."/>
            <person name="Abouelleil A."/>
            <person name="Cao P."/>
            <person name="Chapman S."/>
            <person name="Cusick C."/>
            <person name="Young S."/>
            <person name="Neafsey D."/>
            <person name="Nusbaum C."/>
            <person name="Birren B."/>
        </authorList>
    </citation>
    <scope>NUCLEOTIDE SEQUENCE</scope>
    <source>
        <strain evidence="2">9E7_DIV0242</strain>
    </source>
</reference>
<evidence type="ECO:0000313" key="3">
    <source>
        <dbReference type="Proteomes" id="UP000195141"/>
    </source>
</evidence>
<evidence type="ECO:0000313" key="2">
    <source>
        <dbReference type="EMBL" id="WYJ89701.1"/>
    </source>
</evidence>
<evidence type="ECO:0000256" key="1">
    <source>
        <dbReference type="SAM" id="Phobius"/>
    </source>
</evidence>
<organism evidence="2 3">
    <name type="scientific">Candidatus Enterococcus clewellii</name>
    <dbReference type="NCBI Taxonomy" id="1834193"/>
    <lineage>
        <taxon>Bacteria</taxon>
        <taxon>Bacillati</taxon>
        <taxon>Bacillota</taxon>
        <taxon>Bacilli</taxon>
        <taxon>Lactobacillales</taxon>
        <taxon>Enterococcaceae</taxon>
        <taxon>Enterococcus</taxon>
    </lineage>
</organism>
<sequence length="150" mass="17321">MEQRHLVLNANSRKNRLLGFTLLESIMALFLFSVICMLASGYVKNAQVIGSHLQNRSEKEWHIFLIQLEKELEGCRLISAEANLLTFHDVSQNYTVLIEFKKNKIVKSANGGYQPMLMRVEAVVFKQEKQRVQIQLRFENGKSREAVLIL</sequence>
<keyword evidence="1" id="KW-1133">Transmembrane helix</keyword>
<accession>A0AAQ3VSZ0</accession>
<proteinExistence type="predicted"/>
<keyword evidence="1" id="KW-0472">Membrane</keyword>
<dbReference type="NCBIfam" id="NF041002">
    <property type="entry name" value="pilin_ComGF"/>
    <property type="match status" value="1"/>
</dbReference>
<gene>
    <name evidence="2" type="ORF">A5888_001424</name>
</gene>
<name>A0AAQ3VSZ0_9ENTE</name>
<reference evidence="2" key="1">
    <citation type="submission" date="2017-05" db="EMBL/GenBank/DDBJ databases">
        <authorList>
            <consortium name="The Broad Institute Genomics Platform"/>
            <consortium name="The Broad Institute Genomic Center for Infectious Diseases"/>
            <person name="Earl A."/>
            <person name="Manson A."/>
            <person name="Schwartman J."/>
            <person name="Gilmore M."/>
            <person name="Abouelleil A."/>
            <person name="Cao P."/>
            <person name="Chapman S."/>
            <person name="Cusick C."/>
            <person name="Shea T."/>
            <person name="Young S."/>
            <person name="Neafsey D."/>
            <person name="Nusbaum C."/>
            <person name="Birren B."/>
        </authorList>
    </citation>
    <scope>NUCLEOTIDE SEQUENCE</scope>
    <source>
        <strain evidence="2">9E7_DIV0242</strain>
    </source>
</reference>
<protein>
    <submittedName>
        <fullName evidence="2">Competence protein ComGF</fullName>
    </submittedName>
</protein>
<feature type="transmembrane region" description="Helical" evidence="1">
    <location>
        <begin position="21"/>
        <end position="43"/>
    </location>
</feature>